<keyword evidence="2" id="KW-0472">Membrane</keyword>
<keyword evidence="1" id="KW-0406">Ion transport</keyword>
<dbReference type="EMBL" id="JAXIOK010000024">
    <property type="protein sequence ID" value="KAK4741689.1"/>
    <property type="molecule type" value="Genomic_DNA"/>
</dbReference>
<proteinExistence type="predicted"/>
<evidence type="ECO:0000313" key="4">
    <source>
        <dbReference type="Proteomes" id="UP001345219"/>
    </source>
</evidence>
<dbReference type="InterPro" id="IPR001469">
    <property type="entry name" value="ATP_synth_F1_dsu/esu"/>
</dbReference>
<gene>
    <name evidence="3" type="ORF">SAY87_025277</name>
</gene>
<feature type="transmembrane region" description="Helical" evidence="2">
    <location>
        <begin position="12"/>
        <end position="30"/>
    </location>
</feature>
<keyword evidence="1" id="KW-0375">Hydrogen ion transport</keyword>
<dbReference type="PANTHER" id="PTHR13822:SF7">
    <property type="entry name" value="ATP SYNTHASE SUBUNIT DELTA, MITOCHONDRIAL"/>
    <property type="match status" value="1"/>
</dbReference>
<dbReference type="PANTHER" id="PTHR13822">
    <property type="entry name" value="ATP SYNTHASE DELTA/EPSILON CHAIN"/>
    <property type="match status" value="1"/>
</dbReference>
<evidence type="ECO:0000313" key="3">
    <source>
        <dbReference type="EMBL" id="KAK4741689.1"/>
    </source>
</evidence>
<organism evidence="3 4">
    <name type="scientific">Trapa incisa</name>
    <dbReference type="NCBI Taxonomy" id="236973"/>
    <lineage>
        <taxon>Eukaryota</taxon>
        <taxon>Viridiplantae</taxon>
        <taxon>Streptophyta</taxon>
        <taxon>Embryophyta</taxon>
        <taxon>Tracheophyta</taxon>
        <taxon>Spermatophyta</taxon>
        <taxon>Magnoliopsida</taxon>
        <taxon>eudicotyledons</taxon>
        <taxon>Gunneridae</taxon>
        <taxon>Pentapetalae</taxon>
        <taxon>rosids</taxon>
        <taxon>malvids</taxon>
        <taxon>Myrtales</taxon>
        <taxon>Lythraceae</taxon>
        <taxon>Trapa</taxon>
    </lineage>
</organism>
<dbReference type="AlphaFoldDB" id="A0AAN7GQI8"/>
<comment type="caution">
    <text evidence="3">The sequence shown here is derived from an EMBL/GenBank/DDBJ whole genome shotgun (WGS) entry which is preliminary data.</text>
</comment>
<reference evidence="3 4" key="1">
    <citation type="journal article" date="2023" name="Hortic Res">
        <title>Pangenome of water caltrop reveals structural variations and asymmetric subgenome divergence after allopolyploidization.</title>
        <authorList>
            <person name="Zhang X."/>
            <person name="Chen Y."/>
            <person name="Wang L."/>
            <person name="Yuan Y."/>
            <person name="Fang M."/>
            <person name="Shi L."/>
            <person name="Lu R."/>
            <person name="Comes H.P."/>
            <person name="Ma Y."/>
            <person name="Chen Y."/>
            <person name="Huang G."/>
            <person name="Zhou Y."/>
            <person name="Zheng Z."/>
            <person name="Qiu Y."/>
        </authorList>
    </citation>
    <scope>NUCLEOTIDE SEQUENCE [LARGE SCALE GENOMIC DNA]</scope>
    <source>
        <tissue evidence="3">Roots</tissue>
    </source>
</reference>
<keyword evidence="4" id="KW-1185">Reference proteome</keyword>
<keyword evidence="2" id="KW-0812">Transmembrane</keyword>
<sequence length="119" mass="13193">MEMSQLDLRESGGWLLMVTHVIWVLLGLCLQVQARAPSVHEGDDVRKYIISSRFAFIHINSYADIIAIEVMLVGQIDPLVQKGLTEFTHKLGYATTDLEKAEALIGMDVHSALNSILTA</sequence>
<protein>
    <submittedName>
        <fullName evidence="3">Uncharacterized protein</fullName>
    </submittedName>
</protein>
<keyword evidence="2" id="KW-1133">Transmembrane helix</keyword>
<dbReference type="GO" id="GO:0045259">
    <property type="term" value="C:proton-transporting ATP synthase complex"/>
    <property type="evidence" value="ECO:0007669"/>
    <property type="project" value="InterPro"/>
</dbReference>
<dbReference type="GO" id="GO:0046933">
    <property type="term" value="F:proton-transporting ATP synthase activity, rotational mechanism"/>
    <property type="evidence" value="ECO:0007669"/>
    <property type="project" value="InterPro"/>
</dbReference>
<evidence type="ECO:0000256" key="1">
    <source>
        <dbReference type="ARBA" id="ARBA00022781"/>
    </source>
</evidence>
<name>A0AAN7GQI8_9MYRT</name>
<evidence type="ECO:0000256" key="2">
    <source>
        <dbReference type="SAM" id="Phobius"/>
    </source>
</evidence>
<dbReference type="Proteomes" id="UP001345219">
    <property type="component" value="Chromosome 19"/>
</dbReference>
<keyword evidence="1" id="KW-0813">Transport</keyword>
<accession>A0AAN7GQI8</accession>